<proteinExistence type="predicted"/>
<dbReference type="HOGENOM" id="CLU_603972_0_0_11"/>
<dbReference type="AlphaFoldDB" id="D9WCX9"/>
<name>D9WCX9_9ACTN</name>
<dbReference type="STRING" id="457427.SSOG_02772"/>
<gene>
    <name evidence="1" type="ORF">SSOG_02772</name>
</gene>
<protein>
    <submittedName>
        <fullName evidence="1">Uncharacterized protein</fullName>
    </submittedName>
</protein>
<reference evidence="1 2" key="1">
    <citation type="submission" date="2009-02" db="EMBL/GenBank/DDBJ databases">
        <title>Annotation of Streptomyces hygroscopicus strain ATCC 53653.</title>
        <authorList>
            <consortium name="The Broad Institute Genome Sequencing Platform"/>
            <consortium name="Broad Institute Microbial Sequencing Center"/>
            <person name="Fischbach M."/>
            <person name="Godfrey P."/>
            <person name="Ward D."/>
            <person name="Young S."/>
            <person name="Zeng Q."/>
            <person name="Koehrsen M."/>
            <person name="Alvarado L."/>
            <person name="Berlin A.M."/>
            <person name="Bochicchio J."/>
            <person name="Borenstein D."/>
            <person name="Chapman S.B."/>
            <person name="Chen Z."/>
            <person name="Engels R."/>
            <person name="Freedman E."/>
            <person name="Gellesch M."/>
            <person name="Goldberg J."/>
            <person name="Griggs A."/>
            <person name="Gujja S."/>
            <person name="Heilman E.R."/>
            <person name="Heiman D.I."/>
            <person name="Hepburn T.A."/>
            <person name="Howarth C."/>
            <person name="Jen D."/>
            <person name="Larson L."/>
            <person name="Lewis B."/>
            <person name="Mehta T."/>
            <person name="Park D."/>
            <person name="Pearson M."/>
            <person name="Richards J."/>
            <person name="Roberts A."/>
            <person name="Saif S."/>
            <person name="Shea T.D."/>
            <person name="Shenoy N."/>
            <person name="Sisk P."/>
            <person name="Stolte C."/>
            <person name="Sykes S.N."/>
            <person name="Thomson T."/>
            <person name="Walk T."/>
            <person name="White J."/>
            <person name="Yandava C."/>
            <person name="Straight P."/>
            <person name="Clardy J."/>
            <person name="Hung D."/>
            <person name="Kolter R."/>
            <person name="Mekalanos J."/>
            <person name="Walker S."/>
            <person name="Walsh C.T."/>
            <person name="Wieland-Brown L.C."/>
            <person name="Haas B."/>
            <person name="Nusbaum C."/>
            <person name="Birren B."/>
        </authorList>
    </citation>
    <scope>NUCLEOTIDE SEQUENCE [LARGE SCALE GENOMIC DNA]</scope>
    <source>
        <strain evidence="1 2">ATCC 53653</strain>
    </source>
</reference>
<keyword evidence="2" id="KW-1185">Reference proteome</keyword>
<accession>D9WCX9</accession>
<sequence length="445" mass="46153">MSLTYQDVMTTDLSLLSDASEVWRKMGELMGDVKDDYQKHVQGALGDGSWRGQAQEAQQSTSKATAYEFAAAKKEAQAIARLLKEAHTELTRLKKAVKDLVDDAVEKDYKVDSTGKATYVGFDKLSEKEQYAARHDPDYMTSLSHAKERAQKWTDRITKAVNEVDEADQSVKRALTRAVGDTSLDGIGFNGFNAHAVGDLKKAGVPEKSSATKADGWTKKGKFDMTGPDLGTSSSGPAYGRQGMDKAYADLFHITGEGSATNGHVKLSGIGDLYGGGRATKSYGFSDKGIDANAEASLGVRAMAEGHANAGTHGVFGRLTGFGGAEASVTAEAGKDGGKIGGELFAGAKGTATGGFESGGISAGVTGEGWAGPGAKAELTFGKEDDGKFHIGGELGASLPVGGSVGMELTFDPDKISDTAGKAADAMGDIGDAAGSVKDGITDLF</sequence>
<dbReference type="EMBL" id="GG657754">
    <property type="protein sequence ID" value="EFL23058.1"/>
    <property type="molecule type" value="Genomic_DNA"/>
</dbReference>
<evidence type="ECO:0000313" key="2">
    <source>
        <dbReference type="Proteomes" id="UP000003963"/>
    </source>
</evidence>
<evidence type="ECO:0000313" key="1">
    <source>
        <dbReference type="EMBL" id="EFL23058.1"/>
    </source>
</evidence>
<dbReference type="RefSeq" id="WP_009714877.1">
    <property type="nucleotide sequence ID" value="NZ_GG657754.1"/>
</dbReference>
<organism evidence="1 2">
    <name type="scientific">Streptomyces himastatinicus ATCC 53653</name>
    <dbReference type="NCBI Taxonomy" id="457427"/>
    <lineage>
        <taxon>Bacteria</taxon>
        <taxon>Bacillati</taxon>
        <taxon>Actinomycetota</taxon>
        <taxon>Actinomycetes</taxon>
        <taxon>Kitasatosporales</taxon>
        <taxon>Streptomycetaceae</taxon>
        <taxon>Streptomyces</taxon>
        <taxon>Streptomyces violaceusniger group</taxon>
    </lineage>
</organism>
<dbReference type="Proteomes" id="UP000003963">
    <property type="component" value="Unassembled WGS sequence"/>
</dbReference>
<dbReference type="OrthoDB" id="3543532at2"/>